<feature type="compositionally biased region" description="Polar residues" evidence="1">
    <location>
        <begin position="101"/>
        <end position="111"/>
    </location>
</feature>
<dbReference type="EMBL" id="JAEUBE010000183">
    <property type="protein sequence ID" value="KAH3667226.1"/>
    <property type="molecule type" value="Genomic_DNA"/>
</dbReference>
<proteinExistence type="predicted"/>
<evidence type="ECO:0000313" key="4">
    <source>
        <dbReference type="Proteomes" id="UP000769157"/>
    </source>
</evidence>
<dbReference type="InterPro" id="IPR013103">
    <property type="entry name" value="RVT_2"/>
</dbReference>
<comment type="caution">
    <text evidence="3">The sequence shown here is derived from an EMBL/GenBank/DDBJ whole genome shotgun (WGS) entry which is preliminary data.</text>
</comment>
<dbReference type="PANTHER" id="PTHR11439">
    <property type="entry name" value="GAG-POL-RELATED RETROTRANSPOSON"/>
    <property type="match status" value="1"/>
</dbReference>
<dbReference type="Proteomes" id="UP000769157">
    <property type="component" value="Unassembled WGS sequence"/>
</dbReference>
<keyword evidence="4" id="KW-1185">Reference proteome</keyword>
<gene>
    <name evidence="3" type="ORF">OGAPHI_002875</name>
</gene>
<name>A0A9P8P8T6_9ASCO</name>
<feature type="region of interest" description="Disordered" evidence="1">
    <location>
        <begin position="87"/>
        <end position="135"/>
    </location>
</feature>
<dbReference type="Pfam" id="PF07727">
    <property type="entry name" value="RVT_2"/>
    <property type="match status" value="1"/>
</dbReference>
<accession>A0A9P8P8T6</accession>
<dbReference type="OrthoDB" id="4092852at2759"/>
<evidence type="ECO:0000313" key="3">
    <source>
        <dbReference type="EMBL" id="KAH3667226.1"/>
    </source>
</evidence>
<evidence type="ECO:0000259" key="2">
    <source>
        <dbReference type="Pfam" id="PF07727"/>
    </source>
</evidence>
<organism evidence="3 4">
    <name type="scientific">Ogataea philodendri</name>
    <dbReference type="NCBI Taxonomy" id="1378263"/>
    <lineage>
        <taxon>Eukaryota</taxon>
        <taxon>Fungi</taxon>
        <taxon>Dikarya</taxon>
        <taxon>Ascomycota</taxon>
        <taxon>Saccharomycotina</taxon>
        <taxon>Pichiomycetes</taxon>
        <taxon>Pichiales</taxon>
        <taxon>Pichiaceae</taxon>
        <taxon>Ogataea</taxon>
    </lineage>
</organism>
<dbReference type="PANTHER" id="PTHR11439:SF483">
    <property type="entry name" value="PEPTIDE SYNTHASE GLIP-LIKE, PUTATIVE (AFU_ORTHOLOGUE AFUA_3G12920)-RELATED"/>
    <property type="match status" value="1"/>
</dbReference>
<protein>
    <recommendedName>
        <fullName evidence="2">Reverse transcriptase Ty1/copia-type domain-containing protein</fullName>
    </recommendedName>
</protein>
<sequence length="381" mass="41625">MKSDELSPVSTHLEATTIPAASRASSWGPIVEFPESLPSSPEPKHDILQLTYDSQAFVPRQPSPVPDDDSYHLSSLSPIGLVSSLDVSADPVDSSSDSDAHQQSNPSSLIPTTRPRESPDPDYSPDPPWHPRQRGNFDTLVAALNTDVFAASGRVPASVDEALSSSGWLSAMEAEMAAHQHNQIWTLVSLPPGRRALGCRWVFTAKPVSHLLKARLVVQGFRQIHGLDDNETFSPVVRYDSVRIMLSLAAQFKMQIHQMDVTTAFLNGTFDEEIYMCQPPGFISPGNEEKAGHYVCCGKIKPVSSESQKVTYDEGKALRYLKGTSDLGIAYSYDPSSNLNGYSDADWGTSTMDRVLVTVYVFVLANGPITWKSKKQATVAL</sequence>
<feature type="compositionally biased region" description="Low complexity" evidence="1">
    <location>
        <begin position="87"/>
        <end position="97"/>
    </location>
</feature>
<reference evidence="3" key="1">
    <citation type="journal article" date="2021" name="Open Biol.">
        <title>Shared evolutionary footprints suggest mitochondrial oxidative damage underlies multiple complex I losses in fungi.</title>
        <authorList>
            <person name="Schikora-Tamarit M.A."/>
            <person name="Marcet-Houben M."/>
            <person name="Nosek J."/>
            <person name="Gabaldon T."/>
        </authorList>
    </citation>
    <scope>NUCLEOTIDE SEQUENCE</scope>
    <source>
        <strain evidence="3">CBS6075</strain>
    </source>
</reference>
<feature type="domain" description="Reverse transcriptase Ty1/copia-type" evidence="2">
    <location>
        <begin position="182"/>
        <end position="291"/>
    </location>
</feature>
<evidence type="ECO:0000256" key="1">
    <source>
        <dbReference type="SAM" id="MobiDB-lite"/>
    </source>
</evidence>
<dbReference type="GeneID" id="70234842"/>
<dbReference type="AlphaFoldDB" id="A0A9P8P8T6"/>
<feature type="region of interest" description="Disordered" evidence="1">
    <location>
        <begin position="1"/>
        <end position="73"/>
    </location>
</feature>
<dbReference type="RefSeq" id="XP_046062038.1">
    <property type="nucleotide sequence ID" value="XM_046203792.1"/>
</dbReference>
<reference evidence="3" key="2">
    <citation type="submission" date="2021-01" db="EMBL/GenBank/DDBJ databases">
        <authorList>
            <person name="Schikora-Tamarit M.A."/>
        </authorList>
    </citation>
    <scope>NUCLEOTIDE SEQUENCE</scope>
    <source>
        <strain evidence="3">CBS6075</strain>
    </source>
</reference>